<evidence type="ECO:0000313" key="2">
    <source>
        <dbReference type="Proteomes" id="UP000018747"/>
    </source>
</evidence>
<proteinExistence type="predicted"/>
<sequence length="198" mass="22075">MHRYLYFVLKIFILISFLQQCEQDKEGFKDPFKDLSEEDIMRLVQFYNIVTPKCGADVAIAKKIASSSFDNVEVVYSYSGDKPVTICGMDEGSAEITIQKSGRYKVGSVKSGYYKLQCGTLTLTYESYLSVFLNRSNLNPVYGSDETGSFNIFDANAGDKFKIRLVQESKGVYCENSRGGIAGTQIENSAATGILQKF</sequence>
<organism evidence="1 2">
    <name type="scientific">Leptospira alexanderi serovar Manhao 3 str. L 60</name>
    <dbReference type="NCBI Taxonomy" id="1049759"/>
    <lineage>
        <taxon>Bacteria</taxon>
        <taxon>Pseudomonadati</taxon>
        <taxon>Spirochaetota</taxon>
        <taxon>Spirochaetia</taxon>
        <taxon>Leptospirales</taxon>
        <taxon>Leptospiraceae</taxon>
        <taxon>Leptospira</taxon>
    </lineage>
</organism>
<dbReference type="RefSeq" id="WP_010576063.1">
    <property type="nucleotide sequence ID" value="NZ_AHMT02000051.1"/>
</dbReference>
<dbReference type="EMBL" id="AHMT02000051">
    <property type="protein sequence ID" value="EQA61359.1"/>
    <property type="molecule type" value="Genomic_DNA"/>
</dbReference>
<dbReference type="OrthoDB" id="344379at2"/>
<keyword evidence="2" id="KW-1185">Reference proteome</keyword>
<comment type="caution">
    <text evidence="1">The sequence shown here is derived from an EMBL/GenBank/DDBJ whole genome shotgun (WGS) entry which is preliminary data.</text>
</comment>
<gene>
    <name evidence="1" type="ORF">LEP1GSC062_1958</name>
</gene>
<reference evidence="1" key="1">
    <citation type="submission" date="2013-05" db="EMBL/GenBank/DDBJ databases">
        <authorList>
            <person name="Harkins D.M."/>
            <person name="Durkin A.S."/>
            <person name="Brinkac L.M."/>
            <person name="Haft D.H."/>
            <person name="Selengut J.D."/>
            <person name="Sanka R."/>
            <person name="DePew J."/>
            <person name="Purushe J."/>
            <person name="Hartskeerl R.A."/>
            <person name="Ahmed A."/>
            <person name="van der Linden H."/>
            <person name="Goris M.G.A."/>
            <person name="Vinetz J.M."/>
            <person name="Sutton G.G."/>
            <person name="Nierman W.C."/>
            <person name="Fouts D.E."/>
        </authorList>
    </citation>
    <scope>NUCLEOTIDE SEQUENCE [LARGE SCALE GENOMIC DNA]</scope>
    <source>
        <strain evidence="1">L 60</strain>
    </source>
</reference>
<name>V6I663_9LEPT</name>
<dbReference type="AlphaFoldDB" id="V6I663"/>
<dbReference type="Proteomes" id="UP000018747">
    <property type="component" value="Unassembled WGS sequence"/>
</dbReference>
<evidence type="ECO:0008006" key="3">
    <source>
        <dbReference type="Google" id="ProtNLM"/>
    </source>
</evidence>
<accession>V6I663</accession>
<evidence type="ECO:0000313" key="1">
    <source>
        <dbReference type="EMBL" id="EQA61359.1"/>
    </source>
</evidence>
<protein>
    <recommendedName>
        <fullName evidence="3">Lipoprotein</fullName>
    </recommendedName>
</protein>